<dbReference type="Gene3D" id="2.50.20.10">
    <property type="entry name" value="Lipoprotein localisation LolA/LolB/LppX"/>
    <property type="match status" value="1"/>
</dbReference>
<dbReference type="PANTHER" id="PTHR35869:SF1">
    <property type="entry name" value="OUTER-MEMBRANE LIPOPROTEIN CARRIER PROTEIN"/>
    <property type="match status" value="1"/>
</dbReference>
<dbReference type="InterPro" id="IPR004564">
    <property type="entry name" value="OM_lipoprot_carrier_LolA-like"/>
</dbReference>
<sequence length="193" mass="20539">MAALALTLLSGACAVRPVLSPQEQADVDRIQAYLDGLHGLRARFLQIGADGATSSGIVWYEPGKLRIDYEQPARMEVVATGTHLVAHRESDDSTTRIALSSNPLGLLLVPGLRLSGDITVTDIQRRAGVLQASLARTSNPAQGLLTLVFNDTGALQLVGLEAVDARRQRTSFHLIDPQAGLALDPGLFRPQAA</sequence>
<organism evidence="2 3">
    <name type="scientific">Lichenicoccus roseus</name>
    <dbReference type="NCBI Taxonomy" id="2683649"/>
    <lineage>
        <taxon>Bacteria</taxon>
        <taxon>Pseudomonadati</taxon>
        <taxon>Pseudomonadota</taxon>
        <taxon>Alphaproteobacteria</taxon>
        <taxon>Acetobacterales</taxon>
        <taxon>Acetobacteraceae</taxon>
        <taxon>Lichenicoccus</taxon>
    </lineage>
</organism>
<protein>
    <submittedName>
        <fullName evidence="2">Outer membrane lipoprotein carrier protein LolA</fullName>
    </submittedName>
</protein>
<reference evidence="2 3" key="1">
    <citation type="submission" date="2019-05" db="EMBL/GenBank/DDBJ databases">
        <authorList>
            <person name="Pankratov T."/>
            <person name="Grouzdev D."/>
        </authorList>
    </citation>
    <scope>NUCLEOTIDE SEQUENCE [LARGE SCALE GENOMIC DNA]</scope>
    <source>
        <strain evidence="2 3">KEBCLARHB70R</strain>
    </source>
</reference>
<gene>
    <name evidence="2" type="ORF">FE263_01620</name>
</gene>
<dbReference type="EMBL" id="VCDI01000001">
    <property type="protein sequence ID" value="TLU73943.1"/>
    <property type="molecule type" value="Genomic_DNA"/>
</dbReference>
<evidence type="ECO:0000313" key="3">
    <source>
        <dbReference type="Proteomes" id="UP000305654"/>
    </source>
</evidence>
<keyword evidence="2" id="KW-0449">Lipoprotein</keyword>
<comment type="caution">
    <text evidence="2">The sequence shown here is derived from an EMBL/GenBank/DDBJ whole genome shotgun (WGS) entry which is preliminary data.</text>
</comment>
<dbReference type="AlphaFoldDB" id="A0A5R9JAW3"/>
<name>A0A5R9JAW3_9PROT</name>
<dbReference type="Pfam" id="PF03548">
    <property type="entry name" value="LolA"/>
    <property type="match status" value="1"/>
</dbReference>
<accession>A0A5R9JAW3</accession>
<dbReference type="CDD" id="cd16325">
    <property type="entry name" value="LolA"/>
    <property type="match status" value="1"/>
</dbReference>
<dbReference type="InterPro" id="IPR029046">
    <property type="entry name" value="LolA/LolB/LppX"/>
</dbReference>
<keyword evidence="1" id="KW-0732">Signal</keyword>
<dbReference type="PANTHER" id="PTHR35869">
    <property type="entry name" value="OUTER-MEMBRANE LIPOPROTEIN CARRIER PROTEIN"/>
    <property type="match status" value="1"/>
</dbReference>
<proteinExistence type="predicted"/>
<dbReference type="SUPFAM" id="SSF89392">
    <property type="entry name" value="Prokaryotic lipoproteins and lipoprotein localization factors"/>
    <property type="match status" value="1"/>
</dbReference>
<dbReference type="Proteomes" id="UP000305654">
    <property type="component" value="Unassembled WGS sequence"/>
</dbReference>
<dbReference type="OrthoDB" id="7260676at2"/>
<keyword evidence="3" id="KW-1185">Reference proteome</keyword>
<evidence type="ECO:0000313" key="2">
    <source>
        <dbReference type="EMBL" id="TLU73943.1"/>
    </source>
</evidence>
<dbReference type="RefSeq" id="WP_138324196.1">
    <property type="nucleotide sequence ID" value="NZ_VCDI01000001.1"/>
</dbReference>
<evidence type="ECO:0000256" key="1">
    <source>
        <dbReference type="ARBA" id="ARBA00022729"/>
    </source>
</evidence>